<name>A0ACB9ZML5_CATRO</name>
<dbReference type="EMBL" id="CM044708">
    <property type="protein sequence ID" value="KAI5648624.1"/>
    <property type="molecule type" value="Genomic_DNA"/>
</dbReference>
<reference evidence="2" key="1">
    <citation type="journal article" date="2023" name="Nat. Plants">
        <title>Single-cell RNA sequencing provides a high-resolution roadmap for understanding the multicellular compartmentation of specialized metabolism.</title>
        <authorList>
            <person name="Sun S."/>
            <person name="Shen X."/>
            <person name="Li Y."/>
            <person name="Li Y."/>
            <person name="Wang S."/>
            <person name="Li R."/>
            <person name="Zhang H."/>
            <person name="Shen G."/>
            <person name="Guo B."/>
            <person name="Wei J."/>
            <person name="Xu J."/>
            <person name="St-Pierre B."/>
            <person name="Chen S."/>
            <person name="Sun C."/>
        </authorList>
    </citation>
    <scope>NUCLEOTIDE SEQUENCE [LARGE SCALE GENOMIC DNA]</scope>
</reference>
<dbReference type="Proteomes" id="UP001060085">
    <property type="component" value="Linkage Group LG08"/>
</dbReference>
<comment type="caution">
    <text evidence="1">The sequence shown here is derived from an EMBL/GenBank/DDBJ whole genome shotgun (WGS) entry which is preliminary data.</text>
</comment>
<gene>
    <name evidence="1" type="ORF">M9H77_34629</name>
</gene>
<proteinExistence type="predicted"/>
<organism evidence="1 2">
    <name type="scientific">Catharanthus roseus</name>
    <name type="common">Madagascar periwinkle</name>
    <name type="synonym">Vinca rosea</name>
    <dbReference type="NCBI Taxonomy" id="4058"/>
    <lineage>
        <taxon>Eukaryota</taxon>
        <taxon>Viridiplantae</taxon>
        <taxon>Streptophyta</taxon>
        <taxon>Embryophyta</taxon>
        <taxon>Tracheophyta</taxon>
        <taxon>Spermatophyta</taxon>
        <taxon>Magnoliopsida</taxon>
        <taxon>eudicotyledons</taxon>
        <taxon>Gunneridae</taxon>
        <taxon>Pentapetalae</taxon>
        <taxon>asterids</taxon>
        <taxon>lamiids</taxon>
        <taxon>Gentianales</taxon>
        <taxon>Apocynaceae</taxon>
        <taxon>Rauvolfioideae</taxon>
        <taxon>Vinceae</taxon>
        <taxon>Catharanthinae</taxon>
        <taxon>Catharanthus</taxon>
    </lineage>
</organism>
<accession>A0ACB9ZML5</accession>
<keyword evidence="2" id="KW-1185">Reference proteome</keyword>
<evidence type="ECO:0000313" key="1">
    <source>
        <dbReference type="EMBL" id="KAI5648624.1"/>
    </source>
</evidence>
<protein>
    <submittedName>
        <fullName evidence="1">Uncharacterized protein</fullName>
    </submittedName>
</protein>
<sequence length="287" mass="33100">MEEVPAHVHPGPIVPDVLSRQHEHRSGLIWSGDHETCYTDLQCRRFGRNLFQIRLTLLLLLAQYGAYYLTFIWLSYLDRALVPSDLWRAKVLLICYEIVEYHYPWRTQHAIHLDGWYQWLLRIRDGPAVAAEALSYPSDEYIRWYRGITRVYIGNPPAGMDRRMMEVDDMASVVIQEPPSSPSQMALFAKKVQTIIQRCMVSIDGTLGCTPSQHDTQQTFPMQPSRRVPRIKRGARRHPGRGAGGGRPPVPPALERHEHVDPGHVEMERVRNLEVDNRLLTHLTART</sequence>
<evidence type="ECO:0000313" key="2">
    <source>
        <dbReference type="Proteomes" id="UP001060085"/>
    </source>
</evidence>